<dbReference type="GO" id="GO:0005576">
    <property type="term" value="C:extracellular region"/>
    <property type="evidence" value="ECO:0007669"/>
    <property type="project" value="InterPro"/>
</dbReference>
<dbReference type="PROSITE" id="PS50843">
    <property type="entry name" value="EXPANSIN_CBD"/>
    <property type="match status" value="1"/>
</dbReference>
<keyword evidence="4 6" id="KW-0732">Signal</keyword>
<evidence type="ECO:0000313" key="10">
    <source>
        <dbReference type="EMBL" id="OAE33581.1"/>
    </source>
</evidence>
<feature type="domain" description="Expansin-like CBD" evidence="8">
    <location>
        <begin position="249"/>
        <end position="330"/>
    </location>
</feature>
<comment type="subcellular location">
    <subcellularLocation>
        <location evidence="6">Secreted</location>
        <location evidence="6">Cell wall</location>
    </subcellularLocation>
    <subcellularLocation>
        <location evidence="6">Membrane</location>
        <topology evidence="6">Peripheral membrane protein</topology>
    </subcellularLocation>
</comment>
<dbReference type="Proteomes" id="UP001162541">
    <property type="component" value="Chromosome 1"/>
</dbReference>
<dbReference type="CDD" id="cd22274">
    <property type="entry name" value="DPBB_EXPA_N"/>
    <property type="match status" value="1"/>
</dbReference>
<dbReference type="InterPro" id="IPR036908">
    <property type="entry name" value="RlpA-like_sf"/>
</dbReference>
<dbReference type="InterPro" id="IPR002963">
    <property type="entry name" value="Expansin"/>
</dbReference>
<dbReference type="InterPro" id="IPR036749">
    <property type="entry name" value="Expansin_CBD_sf"/>
</dbReference>
<dbReference type="InterPro" id="IPR007112">
    <property type="entry name" value="Expansin/allergen_DPBB_dom"/>
</dbReference>
<dbReference type="SUPFAM" id="SSF50685">
    <property type="entry name" value="Barwin-like endoglucanases"/>
    <property type="match status" value="1"/>
</dbReference>
<evidence type="ECO:0000256" key="1">
    <source>
        <dbReference type="ARBA" id="ARBA00005392"/>
    </source>
</evidence>
<evidence type="ECO:0000313" key="11">
    <source>
        <dbReference type="Proteomes" id="UP000077202"/>
    </source>
</evidence>
<reference evidence="12" key="3">
    <citation type="journal article" date="2020" name="Curr. Biol.">
        <title>Chromatin organization in early land plants reveals an ancestral association between H3K27me3, transposons, and constitutive heterochromatin.</title>
        <authorList>
            <person name="Montgomery S.A."/>
            <person name="Tanizawa Y."/>
            <person name="Galik B."/>
            <person name="Wang N."/>
            <person name="Ito T."/>
            <person name="Mochizuki T."/>
            <person name="Akimcheva S."/>
            <person name="Bowman J.L."/>
            <person name="Cognat V."/>
            <person name="Marechal-Drouard L."/>
            <person name="Ekker H."/>
            <person name="Hong S.F."/>
            <person name="Kohchi T."/>
            <person name="Lin S.S."/>
            <person name="Liu L.D."/>
            <person name="Nakamura Y."/>
            <person name="Valeeva L.R."/>
            <person name="Shakirov E.V."/>
            <person name="Shippen D.E."/>
            <person name="Wei W.L."/>
            <person name="Yagura M."/>
            <person name="Yamaoka S."/>
            <person name="Yamato K.T."/>
            <person name="Liu C."/>
            <person name="Berger F."/>
        </authorList>
    </citation>
    <scope>NUCLEOTIDE SEQUENCE [LARGE SCALE GENOMIC DNA]</scope>
    <source>
        <strain evidence="12">Tak-1</strain>
    </source>
</reference>
<keyword evidence="3 6" id="KW-0964">Secreted</keyword>
<evidence type="ECO:0000256" key="6">
    <source>
        <dbReference type="RuleBase" id="RU365023"/>
    </source>
</evidence>
<organism evidence="10 11">
    <name type="scientific">Marchantia polymorpha subsp. ruderalis</name>
    <dbReference type="NCBI Taxonomy" id="1480154"/>
    <lineage>
        <taxon>Eukaryota</taxon>
        <taxon>Viridiplantae</taxon>
        <taxon>Streptophyta</taxon>
        <taxon>Embryophyta</taxon>
        <taxon>Marchantiophyta</taxon>
        <taxon>Marchantiopsida</taxon>
        <taxon>Marchantiidae</taxon>
        <taxon>Marchantiales</taxon>
        <taxon>Marchantiaceae</taxon>
        <taxon>Marchantia</taxon>
    </lineage>
</organism>
<dbReference type="AlphaFoldDB" id="A0A176WLT6"/>
<evidence type="ECO:0000313" key="9">
    <source>
        <dbReference type="EMBL" id="BBN00404.1"/>
    </source>
</evidence>
<dbReference type="Pfam" id="PF03330">
    <property type="entry name" value="DPBB_1"/>
    <property type="match status" value="1"/>
</dbReference>
<evidence type="ECO:0000256" key="5">
    <source>
        <dbReference type="ARBA" id="ARBA00023136"/>
    </source>
</evidence>
<evidence type="ECO:0000259" key="7">
    <source>
        <dbReference type="PROSITE" id="PS50842"/>
    </source>
</evidence>
<proteinExistence type="inferred from homology"/>
<dbReference type="Proteomes" id="UP000077202">
    <property type="component" value="Unassembled WGS sequence"/>
</dbReference>
<dbReference type="PRINTS" id="PR01225">
    <property type="entry name" value="EXPANSNFAMLY"/>
</dbReference>
<keyword evidence="2 6" id="KW-0134">Cell wall</keyword>
<name>A0A176WLT6_MARPO</name>
<comment type="similarity">
    <text evidence="1 6">Belongs to the expansin family. Expansin A subfamily.</text>
</comment>
<dbReference type="PRINTS" id="PR01226">
    <property type="entry name" value="EXPANSIN"/>
</dbReference>
<evidence type="ECO:0000256" key="4">
    <source>
        <dbReference type="ARBA" id="ARBA00022729"/>
    </source>
</evidence>
<feature type="domain" description="Expansin-like EG45" evidence="7">
    <location>
        <begin position="126"/>
        <end position="239"/>
    </location>
</feature>
<dbReference type="InterPro" id="IPR009009">
    <property type="entry name" value="RlpA-like_DPBB"/>
</dbReference>
<dbReference type="GO" id="GO:0009664">
    <property type="term" value="P:plant-type cell wall organization"/>
    <property type="evidence" value="ECO:0007669"/>
    <property type="project" value="InterPro"/>
</dbReference>
<dbReference type="SMART" id="SM00837">
    <property type="entry name" value="DPBB_1"/>
    <property type="match status" value="1"/>
</dbReference>
<keyword evidence="11" id="KW-1185">Reference proteome</keyword>
<dbReference type="InterPro" id="IPR007117">
    <property type="entry name" value="Expansin_CBD"/>
</dbReference>
<comment type="function">
    <text evidence="6">Causes loosening and extension of plant cell walls by disrupting non-covalent bonding between cellulose microfibrils and matrix glucans. No enzymatic activity has been found.</text>
</comment>
<dbReference type="SUPFAM" id="SSF49590">
    <property type="entry name" value="PHL pollen allergen"/>
    <property type="match status" value="1"/>
</dbReference>
<evidence type="ECO:0000256" key="3">
    <source>
        <dbReference type="ARBA" id="ARBA00022525"/>
    </source>
</evidence>
<reference evidence="10 11" key="1">
    <citation type="submission" date="2016-03" db="EMBL/GenBank/DDBJ databases">
        <title>Mechanisms controlling the formation of the plant cell surface in tip-growing cells are functionally conserved among land plants.</title>
        <authorList>
            <person name="Honkanen S."/>
            <person name="Jones V.A."/>
            <person name="Morieri G."/>
            <person name="Champion C."/>
            <person name="Hetherington A.J."/>
            <person name="Kelly S."/>
            <person name="Saint-Marcoux D."/>
            <person name="Proust H."/>
            <person name="Prescott H."/>
            <person name="Dolan L."/>
        </authorList>
    </citation>
    <scope>NUCLEOTIDE SEQUENCE [LARGE SCALE GENOMIC DNA]</scope>
    <source>
        <strain evidence="11">cv. Tak-1 and cv. Tak-2</strain>
        <tissue evidence="10">Whole gametophyte</tissue>
    </source>
</reference>
<dbReference type="PANTHER" id="PTHR31867">
    <property type="entry name" value="EXPANSIN-A15"/>
    <property type="match status" value="1"/>
</dbReference>
<gene>
    <name evidence="10" type="ORF">AXG93_2139s1340</name>
    <name evidence="9" type="ORF">Mp_1g28890</name>
</gene>
<protein>
    <recommendedName>
        <fullName evidence="6">Expansin</fullName>
    </recommendedName>
</protein>
<dbReference type="Pfam" id="PF01357">
    <property type="entry name" value="Expansin_C"/>
    <property type="match status" value="1"/>
</dbReference>
<dbReference type="Gene3D" id="2.40.40.10">
    <property type="entry name" value="RlpA-like domain"/>
    <property type="match status" value="1"/>
</dbReference>
<evidence type="ECO:0000259" key="8">
    <source>
        <dbReference type="PROSITE" id="PS50843"/>
    </source>
</evidence>
<dbReference type="EMBL" id="AP019866">
    <property type="protein sequence ID" value="BBN00404.1"/>
    <property type="molecule type" value="Genomic_DNA"/>
</dbReference>
<dbReference type="GO" id="GO:0016020">
    <property type="term" value="C:membrane"/>
    <property type="evidence" value="ECO:0007669"/>
    <property type="project" value="UniProtKB-SubCell"/>
</dbReference>
<reference evidence="9" key="2">
    <citation type="journal article" date="2019" name="Curr. Biol.">
        <title>Chromatin organization in early land plants reveals an ancestral association between H3K27me3, transposons, and constitutive heterochromatin.</title>
        <authorList>
            <person name="Montgomery S.A."/>
            <person name="Tanizawa Y."/>
            <person name="Galik B."/>
            <person name="Wang N."/>
            <person name="Ito T."/>
            <person name="Mochizuki T."/>
            <person name="Akimcheva S."/>
            <person name="Bowman J."/>
            <person name="Cognat V."/>
            <person name="Drouard L."/>
            <person name="Ekker H."/>
            <person name="Houng S."/>
            <person name="Kohchi T."/>
            <person name="Lin S."/>
            <person name="Liu L.D."/>
            <person name="Nakamura Y."/>
            <person name="Valeeva L.R."/>
            <person name="Shakirov E.V."/>
            <person name="Shippen D.E."/>
            <person name="Wei W."/>
            <person name="Yagura M."/>
            <person name="Yamaoka S."/>
            <person name="Yamato K.T."/>
            <person name="Liu C."/>
            <person name="Berger F."/>
        </authorList>
    </citation>
    <scope>NUCLEOTIDE SEQUENCE [LARGE SCALE GENOMIC DNA]</scope>
    <source>
        <strain evidence="9">Tak-1</strain>
    </source>
</reference>
<sequence>MVQFLASRSSTDFSLLLLRLLLVTSSLNPGACSQVPRGADSATAAENPLTRIVGVDPQQQDGRVQAMHPVSPLLTSEEVERLNSFDGEPSVEAAGVTRRVAPFSVGQWNYAHATFYGDETAQDTMQGACGYGNMYQQGYGTATTALSSTLFDNGFACGRCFEIRCVASWACYLGNPSTIVTATNFCPANWLKPTNNGGWCNPPRQHFDMSKPAFEKIAAWRAGIVPVAYRRVPCSKQGSMEFRIEGNPWWHIVFITNVGGPGDIGEVYIRGSGTKRWVRMSHNWGVGFQVFGGYLGQGLSFMVISSSNLETVMAWNVVPANWRLGQTFSGGQFQHPR</sequence>
<dbReference type="PROSITE" id="PS50842">
    <property type="entry name" value="EXPANSIN_EG45"/>
    <property type="match status" value="1"/>
</dbReference>
<dbReference type="InterPro" id="IPR007118">
    <property type="entry name" value="Expan_Lol_pI"/>
</dbReference>
<dbReference type="EMBL" id="LVLJ01000630">
    <property type="protein sequence ID" value="OAE33581.1"/>
    <property type="molecule type" value="Genomic_DNA"/>
</dbReference>
<feature type="chain" id="PRO_5042304680" description="Expansin" evidence="6">
    <location>
        <begin position="34"/>
        <end position="337"/>
    </location>
</feature>
<evidence type="ECO:0000256" key="2">
    <source>
        <dbReference type="ARBA" id="ARBA00022512"/>
    </source>
</evidence>
<keyword evidence="6" id="KW-0961">Cell wall biogenesis/degradation</keyword>
<keyword evidence="5" id="KW-0472">Membrane</keyword>
<feature type="signal peptide" evidence="6">
    <location>
        <begin position="1"/>
        <end position="33"/>
    </location>
</feature>
<accession>A0A176WLT6</accession>
<evidence type="ECO:0000313" key="12">
    <source>
        <dbReference type="Proteomes" id="UP001162541"/>
    </source>
</evidence>
<dbReference type="Gene3D" id="2.60.40.760">
    <property type="entry name" value="Expansin, cellulose-binding-like domain"/>
    <property type="match status" value="1"/>
</dbReference>